<dbReference type="AlphaFoldDB" id="A0A0E9QJG4"/>
<accession>A0A0E9QJG4</accession>
<evidence type="ECO:0000313" key="1">
    <source>
        <dbReference type="EMBL" id="JAH16904.1"/>
    </source>
</evidence>
<reference evidence="1" key="2">
    <citation type="journal article" date="2015" name="Fish Shellfish Immunol.">
        <title>Early steps in the European eel (Anguilla anguilla)-Vibrio vulnificus interaction in the gills: Role of the RtxA13 toxin.</title>
        <authorList>
            <person name="Callol A."/>
            <person name="Pajuelo D."/>
            <person name="Ebbesson L."/>
            <person name="Teles M."/>
            <person name="MacKenzie S."/>
            <person name="Amaro C."/>
        </authorList>
    </citation>
    <scope>NUCLEOTIDE SEQUENCE</scope>
</reference>
<protein>
    <submittedName>
        <fullName evidence="1">Uncharacterized protein</fullName>
    </submittedName>
</protein>
<organism evidence="1">
    <name type="scientific">Anguilla anguilla</name>
    <name type="common">European freshwater eel</name>
    <name type="synonym">Muraena anguilla</name>
    <dbReference type="NCBI Taxonomy" id="7936"/>
    <lineage>
        <taxon>Eukaryota</taxon>
        <taxon>Metazoa</taxon>
        <taxon>Chordata</taxon>
        <taxon>Craniata</taxon>
        <taxon>Vertebrata</taxon>
        <taxon>Euteleostomi</taxon>
        <taxon>Actinopterygii</taxon>
        <taxon>Neopterygii</taxon>
        <taxon>Teleostei</taxon>
        <taxon>Anguilliformes</taxon>
        <taxon>Anguillidae</taxon>
        <taxon>Anguilla</taxon>
    </lineage>
</organism>
<proteinExistence type="predicted"/>
<sequence>MLFNYCYLNYSNTHLLQSTGSCLECGSAVTACGVNTDTSSY</sequence>
<dbReference type="EMBL" id="GBXM01091673">
    <property type="protein sequence ID" value="JAH16904.1"/>
    <property type="molecule type" value="Transcribed_RNA"/>
</dbReference>
<reference evidence="1" key="1">
    <citation type="submission" date="2014-11" db="EMBL/GenBank/DDBJ databases">
        <authorList>
            <person name="Amaro Gonzalez C."/>
        </authorList>
    </citation>
    <scope>NUCLEOTIDE SEQUENCE</scope>
</reference>
<name>A0A0E9QJG4_ANGAN</name>